<sequence length="399" mass="43437">MRHWLRQMFVGRISDRGVTQVATCLAMFAAPSSVYAQTNQSLEFTNGPVIASNRLIGLGGAFVSIAEGADSYLLNPASFAVRHRYAKDEFFDWDFSLYWLDGIPNRESSPEVGLNPGAVDASAYLGAGLGVHFGDLGMGFHIYNKEFVFRSQSGEELRLVQTYAVVGIGYTIRAIDLSLGVGATPATVSLQNSNLEDILRLEGTGYSAGAQWAPTHKPYRIGAAYTSPVIAAEETLRPPEGSEYGAVAAMNVPSRIAVGASWMGWERIYNPESTRGDAPGKARTDGRRYVLVSADLSMELPTEDSISPVSFIENQPEASGREVSLTPRLGIESEFLANRLVARAGTYWEPSRVASHSGRLHGTFGGDLRVSVIWDWRLNFAVDLAPKYANFGLGVGFWY</sequence>
<dbReference type="RefSeq" id="WP_146959140.1">
    <property type="nucleotide sequence ID" value="NZ_CP042467.1"/>
</dbReference>
<keyword evidence="2" id="KW-1185">Reference proteome</keyword>
<dbReference type="Gene3D" id="2.40.160.60">
    <property type="entry name" value="Outer membrane protein transport protein (OMPP1/FadL/TodX)"/>
    <property type="match status" value="1"/>
</dbReference>
<evidence type="ECO:0000313" key="1">
    <source>
        <dbReference type="EMBL" id="QED27455.1"/>
    </source>
</evidence>
<accession>A0A5B8XPM9</accession>
<name>A0A5B8XPM9_9DELT</name>
<dbReference type="EMBL" id="CP042467">
    <property type="protein sequence ID" value="QED27455.1"/>
    <property type="molecule type" value="Genomic_DNA"/>
</dbReference>
<evidence type="ECO:0000313" key="2">
    <source>
        <dbReference type="Proteomes" id="UP000321595"/>
    </source>
</evidence>
<organism evidence="1 2">
    <name type="scientific">Microvenator marinus</name>
    <dbReference type="NCBI Taxonomy" id="2600177"/>
    <lineage>
        <taxon>Bacteria</taxon>
        <taxon>Deltaproteobacteria</taxon>
        <taxon>Bradymonadales</taxon>
        <taxon>Microvenatoraceae</taxon>
        <taxon>Microvenator</taxon>
    </lineage>
</organism>
<evidence type="ECO:0008006" key="3">
    <source>
        <dbReference type="Google" id="ProtNLM"/>
    </source>
</evidence>
<dbReference type="KEGG" id="bbae:FRD01_09420"/>
<dbReference type="OrthoDB" id="5521843at2"/>
<gene>
    <name evidence="1" type="ORF">FRD01_09420</name>
</gene>
<proteinExistence type="predicted"/>
<dbReference type="AlphaFoldDB" id="A0A5B8XPM9"/>
<reference evidence="1 2" key="1">
    <citation type="submission" date="2019-08" db="EMBL/GenBank/DDBJ databases">
        <authorList>
            <person name="Liang Q."/>
        </authorList>
    </citation>
    <scope>NUCLEOTIDE SEQUENCE [LARGE SCALE GENOMIC DNA]</scope>
    <source>
        <strain evidence="1 2">V1718</strain>
    </source>
</reference>
<dbReference type="Proteomes" id="UP000321595">
    <property type="component" value="Chromosome"/>
</dbReference>
<protein>
    <recommendedName>
        <fullName evidence="3">PorV/PorQ family protein</fullName>
    </recommendedName>
</protein>